<dbReference type="GO" id="GO:0005814">
    <property type="term" value="C:centriole"/>
    <property type="evidence" value="ECO:0007669"/>
    <property type="project" value="UniProtKB-SubCell"/>
</dbReference>
<comment type="caution">
    <text evidence="6">The sequence shown here is derived from an EMBL/GenBank/DDBJ whole genome shotgun (WGS) entry which is preliminary data.</text>
</comment>
<protein>
    <submittedName>
        <fullName evidence="6">(Mediterranean fruit fly) hypothetical protein</fullName>
    </submittedName>
</protein>
<feature type="coiled-coil region" evidence="5">
    <location>
        <begin position="26"/>
        <end position="224"/>
    </location>
</feature>
<dbReference type="InterPro" id="IPR051877">
    <property type="entry name" value="Centriole_BasalBody_StrucProt"/>
</dbReference>
<accession>A0A811V220</accession>
<dbReference type="EMBL" id="CAJHJT010000034">
    <property type="protein sequence ID" value="CAD7005612.1"/>
    <property type="molecule type" value="Genomic_DNA"/>
</dbReference>
<organism evidence="6 7">
    <name type="scientific">Ceratitis capitata</name>
    <name type="common">Mediterranean fruit fly</name>
    <name type="synonym">Tephritis capitata</name>
    <dbReference type="NCBI Taxonomy" id="7213"/>
    <lineage>
        <taxon>Eukaryota</taxon>
        <taxon>Metazoa</taxon>
        <taxon>Ecdysozoa</taxon>
        <taxon>Arthropoda</taxon>
        <taxon>Hexapoda</taxon>
        <taxon>Insecta</taxon>
        <taxon>Pterygota</taxon>
        <taxon>Neoptera</taxon>
        <taxon>Endopterygota</taxon>
        <taxon>Diptera</taxon>
        <taxon>Brachycera</taxon>
        <taxon>Muscomorpha</taxon>
        <taxon>Tephritoidea</taxon>
        <taxon>Tephritidae</taxon>
        <taxon>Ceratitis</taxon>
        <taxon>Ceratitis</taxon>
    </lineage>
</organism>
<evidence type="ECO:0000256" key="3">
    <source>
        <dbReference type="ARBA" id="ARBA00023212"/>
    </source>
</evidence>
<dbReference type="PANTHER" id="PTHR20544:SF0">
    <property type="entry name" value="NUCLEOPROTEIN TPR_MLP1 DOMAIN-CONTAINING PROTEIN"/>
    <property type="match status" value="1"/>
</dbReference>
<dbReference type="OrthoDB" id="10254663at2759"/>
<keyword evidence="5" id="KW-0175">Coiled coil</keyword>
<gene>
    <name evidence="6" type="ORF">CCAP1982_LOCUS13970</name>
</gene>
<evidence type="ECO:0000256" key="2">
    <source>
        <dbReference type="ARBA" id="ARBA00022490"/>
    </source>
</evidence>
<sequence>MTTTMLQLNTKTRERTAELHETSTESKTLRQQIAALKISRDEAIAENGRLSNELAERQAEILMLKKKLKDSEFEIEQLKQQLRQYVAEVKKAEDLLLHKEKEREEMLEHYRSLSHDAVILEGNNQSLEVEAAEHKRQITELEDEIKALKKEICCRNGHIEQLEDKLSAANAQNTKLERQLEEAIDEQRLLKVDLAARKELCDKLDNEKDKLNAELTELNEIKRKVIPSNKGYKLLFFYGFLNR</sequence>
<dbReference type="PANTHER" id="PTHR20544">
    <property type="entry name" value="CENTROSOMAL PROTEIN CEP135"/>
    <property type="match status" value="1"/>
</dbReference>
<evidence type="ECO:0000256" key="1">
    <source>
        <dbReference type="ARBA" id="ARBA00004114"/>
    </source>
</evidence>
<comment type="subcellular location">
    <subcellularLocation>
        <location evidence="1">Cytoplasm</location>
        <location evidence="1">Cytoskeleton</location>
        <location evidence="1">Microtubule organizing center</location>
        <location evidence="1">Centrosome</location>
        <location evidence="1">Centriole</location>
    </subcellularLocation>
</comment>
<keyword evidence="3" id="KW-0206">Cytoskeleton</keyword>
<dbReference type="Proteomes" id="UP000606786">
    <property type="component" value="Unassembled WGS sequence"/>
</dbReference>
<evidence type="ECO:0000256" key="4">
    <source>
        <dbReference type="ARBA" id="ARBA00038123"/>
    </source>
</evidence>
<keyword evidence="2" id="KW-0963">Cytoplasm</keyword>
<keyword evidence="7" id="KW-1185">Reference proteome</keyword>
<evidence type="ECO:0000256" key="5">
    <source>
        <dbReference type="SAM" id="Coils"/>
    </source>
</evidence>
<comment type="similarity">
    <text evidence="4">Belongs to the CEP135/TSGA10 family.</text>
</comment>
<name>A0A811V220_CERCA</name>
<evidence type="ECO:0000313" key="7">
    <source>
        <dbReference type="Proteomes" id="UP000606786"/>
    </source>
</evidence>
<evidence type="ECO:0000313" key="6">
    <source>
        <dbReference type="EMBL" id="CAD7005612.1"/>
    </source>
</evidence>
<dbReference type="AlphaFoldDB" id="A0A811V220"/>
<proteinExistence type="inferred from homology"/>
<reference evidence="6" key="1">
    <citation type="submission" date="2020-11" db="EMBL/GenBank/DDBJ databases">
        <authorList>
            <person name="Whitehead M."/>
        </authorList>
    </citation>
    <scope>NUCLEOTIDE SEQUENCE</scope>
    <source>
        <strain evidence="6">EGII</strain>
    </source>
</reference>